<dbReference type="Bgee" id="ENSPREG00000004657">
    <property type="expression patterns" value="Expressed in head"/>
</dbReference>
<reference evidence="1" key="3">
    <citation type="submission" date="2025-09" db="UniProtKB">
        <authorList>
            <consortium name="Ensembl"/>
        </authorList>
    </citation>
    <scope>IDENTIFICATION</scope>
    <source>
        <strain evidence="1">Guanapo</strain>
    </source>
</reference>
<proteinExistence type="predicted"/>
<accession>A0A3P9NB35</accession>
<dbReference type="Ensembl" id="ENSPRET00000006827.1">
    <property type="protein sequence ID" value="ENSPREP00000006737.1"/>
    <property type="gene ID" value="ENSPREG00000004657.1"/>
</dbReference>
<sequence>MMTGAQLQGHFGPFRRHQRRAGWRNVAPCLLEAAVPLSLCVHRALIRGRSEGARGQGVSGCVNFSVTCRSLF</sequence>
<keyword evidence="2" id="KW-1185">Reference proteome</keyword>
<dbReference type="Proteomes" id="UP000242638">
    <property type="component" value="Unassembled WGS sequence"/>
</dbReference>
<evidence type="ECO:0000313" key="1">
    <source>
        <dbReference type="Ensembl" id="ENSPREP00000006737.1"/>
    </source>
</evidence>
<organism evidence="1 2">
    <name type="scientific">Poecilia reticulata</name>
    <name type="common">Guppy</name>
    <name type="synonym">Acanthophacelus reticulatus</name>
    <dbReference type="NCBI Taxonomy" id="8081"/>
    <lineage>
        <taxon>Eukaryota</taxon>
        <taxon>Metazoa</taxon>
        <taxon>Chordata</taxon>
        <taxon>Craniata</taxon>
        <taxon>Vertebrata</taxon>
        <taxon>Euteleostomi</taxon>
        <taxon>Actinopterygii</taxon>
        <taxon>Neopterygii</taxon>
        <taxon>Teleostei</taxon>
        <taxon>Neoteleostei</taxon>
        <taxon>Acanthomorphata</taxon>
        <taxon>Ovalentaria</taxon>
        <taxon>Atherinomorphae</taxon>
        <taxon>Cyprinodontiformes</taxon>
        <taxon>Poeciliidae</taxon>
        <taxon>Poeciliinae</taxon>
        <taxon>Poecilia</taxon>
    </lineage>
</organism>
<protein>
    <submittedName>
        <fullName evidence="1">Uncharacterized protein</fullName>
    </submittedName>
</protein>
<dbReference type="AlphaFoldDB" id="A0A3P9NB35"/>
<reference evidence="2" key="1">
    <citation type="submission" date="2013-11" db="EMBL/GenBank/DDBJ databases">
        <title>The genomic landscape of the Guanapo guppy.</title>
        <authorList>
            <person name="Kuenstner A."/>
            <person name="Dreyer C."/>
        </authorList>
    </citation>
    <scope>NUCLEOTIDE SEQUENCE</scope>
    <source>
        <strain evidence="2">Guanapo</strain>
    </source>
</reference>
<name>A0A3P9NB35_POERE</name>
<reference evidence="1" key="2">
    <citation type="submission" date="2025-08" db="UniProtKB">
        <authorList>
            <consortium name="Ensembl"/>
        </authorList>
    </citation>
    <scope>IDENTIFICATION</scope>
    <source>
        <strain evidence="1">Guanapo</strain>
    </source>
</reference>
<evidence type="ECO:0000313" key="2">
    <source>
        <dbReference type="Proteomes" id="UP000242638"/>
    </source>
</evidence>